<dbReference type="CDD" id="cd01650">
    <property type="entry name" value="RT_nLTR_like"/>
    <property type="match status" value="1"/>
</dbReference>
<evidence type="ECO:0000313" key="3">
    <source>
        <dbReference type="EMBL" id="KAK6738991.1"/>
    </source>
</evidence>
<dbReference type="SUPFAM" id="SSF56672">
    <property type="entry name" value="DNA/RNA polymerases"/>
    <property type="match status" value="1"/>
</dbReference>
<feature type="domain" description="Reverse transcriptase" evidence="2">
    <location>
        <begin position="780"/>
        <end position="1047"/>
    </location>
</feature>
<reference evidence="3 4" key="1">
    <citation type="submission" date="2023-08" db="EMBL/GenBank/DDBJ databases">
        <title>A Necator americanus chromosomal reference genome.</title>
        <authorList>
            <person name="Ilik V."/>
            <person name="Petrzelkova K.J."/>
            <person name="Pardy F."/>
            <person name="Fuh T."/>
            <person name="Niatou-Singa F.S."/>
            <person name="Gouil Q."/>
            <person name="Baker L."/>
            <person name="Ritchie M.E."/>
            <person name="Jex A.R."/>
            <person name="Gazzola D."/>
            <person name="Li H."/>
            <person name="Toshio Fujiwara R."/>
            <person name="Zhan B."/>
            <person name="Aroian R.V."/>
            <person name="Pafco B."/>
            <person name="Schwarz E.M."/>
        </authorList>
    </citation>
    <scope>NUCLEOTIDE SEQUENCE [LARGE SCALE GENOMIC DNA]</scope>
    <source>
        <strain evidence="3 4">Aroian</strain>
        <tissue evidence="3">Whole animal</tissue>
    </source>
</reference>
<keyword evidence="1" id="KW-0732">Signal</keyword>
<evidence type="ECO:0000259" key="2">
    <source>
        <dbReference type="PROSITE" id="PS50878"/>
    </source>
</evidence>
<dbReference type="SUPFAM" id="SSF56219">
    <property type="entry name" value="DNase I-like"/>
    <property type="match status" value="1"/>
</dbReference>
<dbReference type="Pfam" id="PF03372">
    <property type="entry name" value="Exo_endo_phos"/>
    <property type="match status" value="1"/>
</dbReference>
<dbReference type="PROSITE" id="PS50878">
    <property type="entry name" value="RT_POL"/>
    <property type="match status" value="1"/>
</dbReference>
<dbReference type="SUPFAM" id="SSF56436">
    <property type="entry name" value="C-type lectin-like"/>
    <property type="match status" value="3"/>
</dbReference>
<feature type="chain" id="PRO_5046065959" description="Reverse transcriptase domain-containing protein" evidence="1">
    <location>
        <begin position="18"/>
        <end position="1328"/>
    </location>
</feature>
<dbReference type="PANTHER" id="PTHR47027:SF20">
    <property type="entry name" value="REVERSE TRANSCRIPTASE-LIKE PROTEIN WITH RNA-DIRECTED DNA POLYMERASE DOMAIN"/>
    <property type="match status" value="1"/>
</dbReference>
<accession>A0ABR1CM72</accession>
<dbReference type="Proteomes" id="UP001303046">
    <property type="component" value="Unassembled WGS sequence"/>
</dbReference>
<comment type="caution">
    <text evidence="3">The sequence shown here is derived from an EMBL/GenBank/DDBJ whole genome shotgun (WGS) entry which is preliminary data.</text>
</comment>
<dbReference type="Gene3D" id="3.30.70.270">
    <property type="match status" value="1"/>
</dbReference>
<dbReference type="Gene3D" id="3.60.10.10">
    <property type="entry name" value="Endonuclease/exonuclease/phosphatase"/>
    <property type="match status" value="1"/>
</dbReference>
<feature type="signal peptide" evidence="1">
    <location>
        <begin position="1"/>
        <end position="17"/>
    </location>
</feature>
<gene>
    <name evidence="3" type="primary">Necator_chrII.g8632</name>
    <name evidence="3" type="ORF">RB195_020837</name>
</gene>
<dbReference type="CDD" id="cd09076">
    <property type="entry name" value="L1-EN"/>
    <property type="match status" value="1"/>
</dbReference>
<organism evidence="3 4">
    <name type="scientific">Necator americanus</name>
    <name type="common">Human hookworm</name>
    <dbReference type="NCBI Taxonomy" id="51031"/>
    <lineage>
        <taxon>Eukaryota</taxon>
        <taxon>Metazoa</taxon>
        <taxon>Ecdysozoa</taxon>
        <taxon>Nematoda</taxon>
        <taxon>Chromadorea</taxon>
        <taxon>Rhabditida</taxon>
        <taxon>Rhabditina</taxon>
        <taxon>Rhabditomorpha</taxon>
        <taxon>Strongyloidea</taxon>
        <taxon>Ancylostomatidae</taxon>
        <taxon>Bunostominae</taxon>
        <taxon>Necator</taxon>
    </lineage>
</organism>
<keyword evidence="4" id="KW-1185">Reference proteome</keyword>
<dbReference type="InterPro" id="IPR043128">
    <property type="entry name" value="Rev_trsase/Diguanyl_cyclase"/>
</dbReference>
<dbReference type="InterPro" id="IPR043502">
    <property type="entry name" value="DNA/RNA_pol_sf"/>
</dbReference>
<evidence type="ECO:0000313" key="4">
    <source>
        <dbReference type="Proteomes" id="UP001303046"/>
    </source>
</evidence>
<protein>
    <recommendedName>
        <fullName evidence="2">Reverse transcriptase domain-containing protein</fullName>
    </recommendedName>
</protein>
<proteinExistence type="predicted"/>
<dbReference type="InterPro" id="IPR005135">
    <property type="entry name" value="Endo/exonuclease/phosphatase"/>
</dbReference>
<dbReference type="PANTHER" id="PTHR47027">
    <property type="entry name" value="REVERSE TRANSCRIPTASE DOMAIN-CONTAINING PROTEIN"/>
    <property type="match status" value="1"/>
</dbReference>
<dbReference type="InterPro" id="IPR016187">
    <property type="entry name" value="CTDL_fold"/>
</dbReference>
<dbReference type="InterPro" id="IPR036691">
    <property type="entry name" value="Endo/exonu/phosph_ase_sf"/>
</dbReference>
<dbReference type="Gene3D" id="3.10.100.10">
    <property type="entry name" value="Mannose-Binding Protein A, subunit A"/>
    <property type="match status" value="1"/>
</dbReference>
<sequence>MILPLIYAAFLTVTCFSEENDPVNVTCPEYYTDFTKEEVTRCHNLTVGSYSYDEADRLCRVKGAELSTASNLEELQMLREQAQQLLIDGKVLLNRGTNSNDTCVIFEVNSTDSFMEVQCDSEEAQGVTAFSCMLPDRPTPCTAEDGGRSCKLTMCPKGHVGYYRKKGNLVCHKIINKPAVWPEAKKMCEELGDSYKLASFEDGQEAGSVMGKYKFWNLELMVGRRPVVKAKLAVAWLLSLGKSLFATPAYSLPQYPAHWALPSQTSDGMATGERRSNLRLLRTSLILDQGDTRTTRHGDCLRLCTYNARTVSTDADLHALLGAAERIKFHVIALQETKCRRSDVRQMNDGTLVIRGEKVPSRNVGGVGFVVHPSVVHLVDSHEILSPRLAILRLRPLRQKSISIINCYSPTSAADDSELDAFYEELEEVVHNEKSFYKFVVGDFNAKLGKATEEEYRIGRFGLGDRNENGNRLAGLLSAARLFHGNSLFMKKDHRRWTWESPNGATRAEIDHILTNRRWCLLDVSVVPSFCSGSDHRLLRAKIRLSHTMEKNICYRQRRRKEVVYDDCVLEDSLSQGDWHIEEDPNVDYEMLLRGLRACAERASKSRTTNLDRISKTTKELLGRRRALRLDPNASHIERLVANTSCRKALQEDLSKYRQKKILEAAQRRTSLKKCRRDLREYNIPLATLLSEDGTRTSSRREMEIITERFYSNLFRSSTPVSSPIIPTGDAPPRILPSEVRVAIKSMKPGTAPGPDFISADFLRAGGHPLHVILAAHMTSYLQKERIPDQWKTSRTVLIHKKGDREDLRNYRPICLLSVLYKVFTKIILTRISRTLDEAQPQEQAGFRQGFSCLDHIQTVSRVIEVCREYRLPLVLTFVDYEKAFDSVETNAILSALVDQGVDASYVRTLANCYERCTTRIQLFHRPLTIPIGKGVRQGDTISPKLFTAALQWIMKSLSWEERGIRVDGRFLSNLRFADDIVLFSSSTNEAETMLNELNEAGKRIGLRINRKKTQFMKNAHCEDGGVQLEGSQIVETPSYVYLGRSMNMENDLKEELNRRMRAAWAAFAAVREATDQLTDHDLRAHLFDSTVLPALCYAAETWADTAATSRKLLITHRALERCLLKFNRRTQHLAGLRSSDLRGMSRLRDPAEYVSKAKHRWAGHIMRRIDDRWTKRTLEWIPRDAKRPRGRPPTRWSDVFAARMDQLRAQLDTAQGPRQQEARRMFQCHRENCYGTLWIGGKRQATSLFEWEFDGSLGEIGPYNNFDDGEPDGDRHNKTEDCLAIFIDAATYLDQHCTDDLSKLRESYYEIRGFVCTSRRDSHPSEE</sequence>
<dbReference type="Pfam" id="PF00078">
    <property type="entry name" value="RVT_1"/>
    <property type="match status" value="1"/>
</dbReference>
<name>A0ABR1CM72_NECAM</name>
<evidence type="ECO:0000256" key="1">
    <source>
        <dbReference type="SAM" id="SignalP"/>
    </source>
</evidence>
<dbReference type="InterPro" id="IPR000477">
    <property type="entry name" value="RT_dom"/>
</dbReference>
<dbReference type="InterPro" id="IPR016186">
    <property type="entry name" value="C-type_lectin-like/link_sf"/>
</dbReference>
<dbReference type="EMBL" id="JAVFWL010000002">
    <property type="protein sequence ID" value="KAK6738991.1"/>
    <property type="molecule type" value="Genomic_DNA"/>
</dbReference>